<organism evidence="2 3">
    <name type="scientific">Oceanospirillum multiglobuliferum</name>
    <dbReference type="NCBI Taxonomy" id="64969"/>
    <lineage>
        <taxon>Bacteria</taxon>
        <taxon>Pseudomonadati</taxon>
        <taxon>Pseudomonadota</taxon>
        <taxon>Gammaproteobacteria</taxon>
        <taxon>Oceanospirillales</taxon>
        <taxon>Oceanospirillaceae</taxon>
        <taxon>Oceanospirillum</taxon>
    </lineage>
</organism>
<dbReference type="PANTHER" id="PTHR43852">
    <property type="entry name" value="NUCLEOTIDYLTRANSFERASE"/>
    <property type="match status" value="1"/>
</dbReference>
<dbReference type="OrthoDB" id="5899752at2"/>
<evidence type="ECO:0000259" key="1">
    <source>
        <dbReference type="Pfam" id="PF18765"/>
    </source>
</evidence>
<dbReference type="Gene3D" id="3.30.460.10">
    <property type="entry name" value="Beta Polymerase, domain 2"/>
    <property type="match status" value="1"/>
</dbReference>
<dbReference type="RefSeq" id="WP_078746363.1">
    <property type="nucleotide sequence ID" value="NZ_FUXG01000026.1"/>
</dbReference>
<dbReference type="NCBIfam" id="NF047752">
    <property type="entry name" value="MntA_antitoxin"/>
    <property type="match status" value="1"/>
</dbReference>
<dbReference type="InterPro" id="IPR043519">
    <property type="entry name" value="NT_sf"/>
</dbReference>
<keyword evidence="3" id="KW-1185">Reference proteome</keyword>
<evidence type="ECO:0000313" key="2">
    <source>
        <dbReference type="EMBL" id="OPX54374.1"/>
    </source>
</evidence>
<dbReference type="SUPFAM" id="SSF81301">
    <property type="entry name" value="Nucleotidyltransferase"/>
    <property type="match status" value="1"/>
</dbReference>
<comment type="caution">
    <text evidence="2">The sequence shown here is derived from an EMBL/GenBank/DDBJ whole genome shotgun (WGS) entry which is preliminary data.</text>
</comment>
<protein>
    <recommendedName>
        <fullName evidence="1">Polymerase beta nucleotidyltransferase domain-containing protein</fullName>
    </recommendedName>
</protein>
<reference evidence="2 3" key="1">
    <citation type="submission" date="2017-01" db="EMBL/GenBank/DDBJ databases">
        <title>Genome Sequencing of a Marine Spirillum, Oceanospirillum multiglobuliferum ATCC 33336, from Japan.</title>
        <authorList>
            <person name="Carney J.G."/>
            <person name="Trachtenberg A.M."/>
            <person name="Rheaume B.A."/>
            <person name="Linnane J.D."/>
            <person name="Pitts N.L."/>
            <person name="Mykles D.L."/>
            <person name="Maclea K.S."/>
        </authorList>
    </citation>
    <scope>NUCLEOTIDE SEQUENCE [LARGE SCALE GENOMIC DNA]</scope>
    <source>
        <strain evidence="2 3">ATCC 33336</strain>
    </source>
</reference>
<name>A0A1T4SA11_9GAMM</name>
<sequence length="140" mass="15899">MAVFNDALIDKLIPLAQSDPHIDILWLYGSQAKGLAHTASDIDLAVAFNTSLKDPLDRRLRPELLALAWCEQLGVMSEKVSIVDINNTPLPLQHAILRTGKALYIKSPLRLAKEENRISSMWELDYLYYQQRDKRNIDLG</sequence>
<evidence type="ECO:0000313" key="3">
    <source>
        <dbReference type="Proteomes" id="UP000191418"/>
    </source>
</evidence>
<feature type="domain" description="Polymerase beta nucleotidyltransferase" evidence="1">
    <location>
        <begin position="11"/>
        <end position="107"/>
    </location>
</feature>
<proteinExistence type="predicted"/>
<dbReference type="InterPro" id="IPR041633">
    <property type="entry name" value="Polbeta"/>
</dbReference>
<dbReference type="STRING" id="64969.SAMN02745127_02842"/>
<accession>A0A1T4SA11</accession>
<dbReference type="AlphaFoldDB" id="A0A1T4SA11"/>
<dbReference type="InterPro" id="IPR052930">
    <property type="entry name" value="TA_antitoxin_MntA"/>
</dbReference>
<dbReference type="Pfam" id="PF18765">
    <property type="entry name" value="Polbeta"/>
    <property type="match status" value="1"/>
</dbReference>
<gene>
    <name evidence="2" type="ORF">BTE48_14630</name>
</gene>
<dbReference type="Proteomes" id="UP000191418">
    <property type="component" value="Unassembled WGS sequence"/>
</dbReference>
<dbReference type="PANTHER" id="PTHR43852:SF4">
    <property type="entry name" value="NUCLEOTIDYLTRANSFERASE"/>
    <property type="match status" value="1"/>
</dbReference>
<dbReference type="EMBL" id="MTSM01000027">
    <property type="protein sequence ID" value="OPX54374.1"/>
    <property type="molecule type" value="Genomic_DNA"/>
</dbReference>
<dbReference type="CDD" id="cd05403">
    <property type="entry name" value="NT_KNTase_like"/>
    <property type="match status" value="1"/>
</dbReference>